<evidence type="ECO:0000313" key="1">
    <source>
        <dbReference type="EMBL" id="TNN79821.1"/>
    </source>
</evidence>
<gene>
    <name evidence="1" type="ORF">EYF80_009858</name>
</gene>
<keyword evidence="2" id="KW-1185">Reference proteome</keyword>
<dbReference type="EMBL" id="SRLO01000060">
    <property type="protein sequence ID" value="TNN79821.1"/>
    <property type="molecule type" value="Genomic_DNA"/>
</dbReference>
<reference evidence="1 2" key="1">
    <citation type="submission" date="2019-03" db="EMBL/GenBank/DDBJ databases">
        <title>First draft genome of Liparis tanakae, snailfish: a comprehensive survey of snailfish specific genes.</title>
        <authorList>
            <person name="Kim W."/>
            <person name="Song I."/>
            <person name="Jeong J.-H."/>
            <person name="Kim D."/>
            <person name="Kim S."/>
            <person name="Ryu S."/>
            <person name="Song J.Y."/>
            <person name="Lee S.K."/>
        </authorList>
    </citation>
    <scope>NUCLEOTIDE SEQUENCE [LARGE SCALE GENOMIC DNA]</scope>
    <source>
        <tissue evidence="1">Muscle</tissue>
    </source>
</reference>
<proteinExistence type="predicted"/>
<organism evidence="1 2">
    <name type="scientific">Liparis tanakae</name>
    <name type="common">Tanaka's snailfish</name>
    <dbReference type="NCBI Taxonomy" id="230148"/>
    <lineage>
        <taxon>Eukaryota</taxon>
        <taxon>Metazoa</taxon>
        <taxon>Chordata</taxon>
        <taxon>Craniata</taxon>
        <taxon>Vertebrata</taxon>
        <taxon>Euteleostomi</taxon>
        <taxon>Actinopterygii</taxon>
        <taxon>Neopterygii</taxon>
        <taxon>Teleostei</taxon>
        <taxon>Neoteleostei</taxon>
        <taxon>Acanthomorphata</taxon>
        <taxon>Eupercaria</taxon>
        <taxon>Perciformes</taxon>
        <taxon>Cottioidei</taxon>
        <taxon>Cottales</taxon>
        <taxon>Liparidae</taxon>
        <taxon>Liparis</taxon>
    </lineage>
</organism>
<evidence type="ECO:0000313" key="2">
    <source>
        <dbReference type="Proteomes" id="UP000314294"/>
    </source>
</evidence>
<protein>
    <submittedName>
        <fullName evidence="1">Uncharacterized protein</fullName>
    </submittedName>
</protein>
<accession>A0A4Z2IPR8</accession>
<name>A0A4Z2IPR8_9TELE</name>
<comment type="caution">
    <text evidence="1">The sequence shown here is derived from an EMBL/GenBank/DDBJ whole genome shotgun (WGS) entry which is preliminary data.</text>
</comment>
<dbReference type="AlphaFoldDB" id="A0A4Z2IPR8"/>
<sequence>MCSVEKHVATRLHYGISTECGDACIYLNLSPEAVDTLNNSELQTLPHASAQAALCNPPNTLKPPSAAFTPKALTHATAGGTLDSRNAVFTVTSWRFNAAMKSTVPVNQLVVFGGRGSRSADNYLCLLDPLILIYVN</sequence>
<dbReference type="Proteomes" id="UP000314294">
    <property type="component" value="Unassembled WGS sequence"/>
</dbReference>